<protein>
    <submittedName>
        <fullName evidence="1">Uncharacterized protein</fullName>
    </submittedName>
</protein>
<proteinExistence type="predicted"/>
<dbReference type="Proteomes" id="UP000521943">
    <property type="component" value="Unassembled WGS sequence"/>
</dbReference>
<evidence type="ECO:0000313" key="2">
    <source>
        <dbReference type="Proteomes" id="UP000521943"/>
    </source>
</evidence>
<organism evidence="1 2">
    <name type="scientific">Ephemerocybe angulata</name>
    <dbReference type="NCBI Taxonomy" id="980116"/>
    <lineage>
        <taxon>Eukaryota</taxon>
        <taxon>Fungi</taxon>
        <taxon>Dikarya</taxon>
        <taxon>Basidiomycota</taxon>
        <taxon>Agaricomycotina</taxon>
        <taxon>Agaricomycetes</taxon>
        <taxon>Agaricomycetidae</taxon>
        <taxon>Agaricales</taxon>
        <taxon>Agaricineae</taxon>
        <taxon>Psathyrellaceae</taxon>
        <taxon>Ephemerocybe</taxon>
    </lineage>
</organism>
<dbReference type="EMBL" id="JACGCI010000024">
    <property type="protein sequence ID" value="KAF6756948.1"/>
    <property type="molecule type" value="Genomic_DNA"/>
</dbReference>
<sequence>MFMRCSINNETEHHIAFRSESYFYSGEFKDVPTDVQPHSTMNFSVCRVNILDWEGATGGAKFYLIVGEGANAVEYPFALGYCVPCVGHYKASVVGPRPDVEGSPSGVDAYDACLAEGGSITFTVAGKPFLIVAAAGETSQYTISETEL</sequence>
<reference evidence="1 2" key="1">
    <citation type="submission" date="2020-07" db="EMBL/GenBank/DDBJ databases">
        <title>Comparative genomics of pyrophilous fungi reveals a link between fire events and developmental genes.</title>
        <authorList>
            <consortium name="DOE Joint Genome Institute"/>
            <person name="Steindorff A.S."/>
            <person name="Carver A."/>
            <person name="Calhoun S."/>
            <person name="Stillman K."/>
            <person name="Liu H."/>
            <person name="Lipzen A."/>
            <person name="Pangilinan J."/>
            <person name="Labutti K."/>
            <person name="Bruns T.D."/>
            <person name="Grigoriev I.V."/>
        </authorList>
    </citation>
    <scope>NUCLEOTIDE SEQUENCE [LARGE SCALE GENOMIC DNA]</scope>
    <source>
        <strain evidence="1 2">CBS 144469</strain>
    </source>
</reference>
<dbReference type="AlphaFoldDB" id="A0A8H6M5X6"/>
<name>A0A8H6M5X6_9AGAR</name>
<gene>
    <name evidence="1" type="ORF">DFP72DRAFT_1114542</name>
</gene>
<evidence type="ECO:0000313" key="1">
    <source>
        <dbReference type="EMBL" id="KAF6756948.1"/>
    </source>
</evidence>
<accession>A0A8H6M5X6</accession>
<keyword evidence="2" id="KW-1185">Reference proteome</keyword>
<dbReference type="Gene3D" id="2.60.270.50">
    <property type="match status" value="1"/>
</dbReference>
<comment type="caution">
    <text evidence="1">The sequence shown here is derived from an EMBL/GenBank/DDBJ whole genome shotgun (WGS) entry which is preliminary data.</text>
</comment>